<protein>
    <submittedName>
        <fullName evidence="4">N-substituted formamide deformylase</fullName>
        <ecNumber evidence="4">3.5.1.91</ecNumber>
    </submittedName>
</protein>
<feature type="domain" description="Amidohydrolase 3" evidence="3">
    <location>
        <begin position="74"/>
        <end position="562"/>
    </location>
</feature>
<dbReference type="OrthoDB" id="9767366at2"/>
<evidence type="ECO:0000313" key="4">
    <source>
        <dbReference type="EMBL" id="QDT60526.1"/>
    </source>
</evidence>
<gene>
    <name evidence="4" type="primary">nfdA_1</name>
    <name evidence="4" type="ORF">SV7mr_30500</name>
</gene>
<reference evidence="4 5" key="1">
    <citation type="submission" date="2019-02" db="EMBL/GenBank/DDBJ databases">
        <title>Deep-cultivation of Planctomycetes and their phenomic and genomic characterization uncovers novel biology.</title>
        <authorList>
            <person name="Wiegand S."/>
            <person name="Jogler M."/>
            <person name="Boedeker C."/>
            <person name="Pinto D."/>
            <person name="Vollmers J."/>
            <person name="Rivas-Marin E."/>
            <person name="Kohn T."/>
            <person name="Peeters S.H."/>
            <person name="Heuer A."/>
            <person name="Rast P."/>
            <person name="Oberbeckmann S."/>
            <person name="Bunk B."/>
            <person name="Jeske O."/>
            <person name="Meyerdierks A."/>
            <person name="Storesund J.E."/>
            <person name="Kallscheuer N."/>
            <person name="Luecker S."/>
            <person name="Lage O.M."/>
            <person name="Pohl T."/>
            <person name="Merkel B.J."/>
            <person name="Hornburger P."/>
            <person name="Mueller R.-W."/>
            <person name="Bruemmer F."/>
            <person name="Labrenz M."/>
            <person name="Spormann A.M."/>
            <person name="Op den Camp H."/>
            <person name="Overmann J."/>
            <person name="Amann R."/>
            <person name="Jetten M.S.M."/>
            <person name="Mascher T."/>
            <person name="Medema M.H."/>
            <person name="Devos D.P."/>
            <person name="Kaster A.-K."/>
            <person name="Ovreas L."/>
            <person name="Rohde M."/>
            <person name="Galperin M.Y."/>
            <person name="Jogler C."/>
        </authorList>
    </citation>
    <scope>NUCLEOTIDE SEQUENCE [LARGE SCALE GENOMIC DNA]</scope>
    <source>
        <strain evidence="4 5">SV_7m_r</strain>
    </source>
</reference>
<dbReference type="GO" id="GO:0016810">
    <property type="term" value="F:hydrolase activity, acting on carbon-nitrogen (but not peptide) bonds"/>
    <property type="evidence" value="ECO:0007669"/>
    <property type="project" value="InterPro"/>
</dbReference>
<dbReference type="SUPFAM" id="SSF51338">
    <property type="entry name" value="Composite domain of metallo-dependent hydrolases"/>
    <property type="match status" value="1"/>
</dbReference>
<accession>A0A517SWL4</accession>
<dbReference type="Gene3D" id="3.20.20.140">
    <property type="entry name" value="Metal-dependent hydrolases"/>
    <property type="match status" value="1"/>
</dbReference>
<keyword evidence="4" id="KW-0378">Hydrolase</keyword>
<dbReference type="InterPro" id="IPR032466">
    <property type="entry name" value="Metal_Hydrolase"/>
</dbReference>
<evidence type="ECO:0000313" key="5">
    <source>
        <dbReference type="Proteomes" id="UP000315003"/>
    </source>
</evidence>
<feature type="compositionally biased region" description="Low complexity" evidence="1">
    <location>
        <begin position="199"/>
        <end position="233"/>
    </location>
</feature>
<dbReference type="PANTHER" id="PTHR22642:SF21">
    <property type="entry name" value="PERIPLASMIC PROTEIN"/>
    <property type="match status" value="1"/>
</dbReference>
<dbReference type="EMBL" id="CP036272">
    <property type="protein sequence ID" value="QDT60526.1"/>
    <property type="molecule type" value="Genomic_DNA"/>
</dbReference>
<keyword evidence="2" id="KW-0732">Signal</keyword>
<feature type="region of interest" description="Disordered" evidence="1">
    <location>
        <begin position="181"/>
        <end position="241"/>
    </location>
</feature>
<proteinExistence type="predicted"/>
<feature type="compositionally biased region" description="Gly residues" evidence="1">
    <location>
        <begin position="187"/>
        <end position="198"/>
    </location>
</feature>
<dbReference type="PANTHER" id="PTHR22642">
    <property type="entry name" value="IMIDAZOLONEPROPIONASE"/>
    <property type="match status" value="1"/>
</dbReference>
<organism evidence="4 5">
    <name type="scientific">Stieleria bergensis</name>
    <dbReference type="NCBI Taxonomy" id="2528025"/>
    <lineage>
        <taxon>Bacteria</taxon>
        <taxon>Pseudomonadati</taxon>
        <taxon>Planctomycetota</taxon>
        <taxon>Planctomycetia</taxon>
        <taxon>Pirellulales</taxon>
        <taxon>Pirellulaceae</taxon>
        <taxon>Stieleria</taxon>
    </lineage>
</organism>
<evidence type="ECO:0000259" key="3">
    <source>
        <dbReference type="Pfam" id="PF07969"/>
    </source>
</evidence>
<keyword evidence="5" id="KW-1185">Reference proteome</keyword>
<dbReference type="AlphaFoldDB" id="A0A517SWL4"/>
<feature type="chain" id="PRO_5021789881" evidence="2">
    <location>
        <begin position="24"/>
        <end position="569"/>
    </location>
</feature>
<dbReference type="EC" id="3.5.1.91" evidence="4"/>
<dbReference type="RefSeq" id="WP_145273332.1">
    <property type="nucleotide sequence ID" value="NZ_CP036272.1"/>
</dbReference>
<name>A0A517SWL4_9BACT</name>
<dbReference type="Gene3D" id="2.30.40.10">
    <property type="entry name" value="Urease, subunit C, domain 1"/>
    <property type="match status" value="1"/>
</dbReference>
<evidence type="ECO:0000256" key="2">
    <source>
        <dbReference type="SAM" id="SignalP"/>
    </source>
</evidence>
<feature type="signal peptide" evidence="2">
    <location>
        <begin position="1"/>
        <end position="23"/>
    </location>
</feature>
<dbReference type="Gene3D" id="3.10.310.70">
    <property type="match status" value="1"/>
</dbReference>
<dbReference type="Proteomes" id="UP000315003">
    <property type="component" value="Chromosome"/>
</dbReference>
<evidence type="ECO:0000256" key="1">
    <source>
        <dbReference type="SAM" id="MobiDB-lite"/>
    </source>
</evidence>
<sequence length="569" mass="62273" precursor="true">MSLQLQKLLAFACVSLFAFVANAQQPDHVYFNGKILTVDAEFSIAEAIAVSGGRISAVGTNAEIRKLAGSESTEVDLKGRTVIPGLIDNHMHYMRGASRWRFEARIDGVTSRTKALEIISNKAKQAGPGEWVFVLGGWSEQQFADAPGGFTTEELDAAAPDNPVFVQKSYSRTYMNSLAEKELSQSGGTGGGNTGGGNRSNRQGNTGNSGRSTGRTQGNGSQTGRSSSRRSGGARTVINQATRFVPARSDDQRVDDMSYFNSVLNRHGLTTVYDVGRASDGNFDPVQTLASNGDLTLRVFHSLRYQANDPLEASEAVRMIKSSKPRSGDDWFGLIGIGEHTYNPLHDSSMRQSFYGDDVWAQFDKLAITAAEGGWHIHEHAQRDSTAARMLDIAERIDKIHPMKDLRWTIAHCDLISRESIERAKKLGMTLAIHNKTAKPAVDDRDSPPVSWMEESGIVWGLGSDSTVVSTINPFHSLWWVTSGKVFPSKISIRTPVSRQAALTAHTRSNAFLMFKEKDLGSLEVGKWADLVVLDRDYMTVPVDEIRDIKPVKTIIGGKIVYDSESDGL</sequence>
<dbReference type="Pfam" id="PF07969">
    <property type="entry name" value="Amidohydro_3"/>
    <property type="match status" value="1"/>
</dbReference>
<dbReference type="SUPFAM" id="SSF51556">
    <property type="entry name" value="Metallo-dependent hydrolases"/>
    <property type="match status" value="1"/>
</dbReference>
<dbReference type="InterPro" id="IPR013108">
    <property type="entry name" value="Amidohydro_3"/>
</dbReference>
<dbReference type="InterPro" id="IPR011059">
    <property type="entry name" value="Metal-dep_hydrolase_composite"/>
</dbReference>